<evidence type="ECO:0000313" key="8">
    <source>
        <dbReference type="EMBL" id="MFG6467037.1"/>
    </source>
</evidence>
<dbReference type="EMBL" id="JBIGIB010000003">
    <property type="protein sequence ID" value="MFG6467037.1"/>
    <property type="molecule type" value="Genomic_DNA"/>
</dbReference>
<dbReference type="Pfam" id="PF16369">
    <property type="entry name" value="GH43_C"/>
    <property type="match status" value="1"/>
</dbReference>
<accession>A0ABW7GYH8</accession>
<evidence type="ECO:0000256" key="2">
    <source>
        <dbReference type="ARBA" id="ARBA00009865"/>
    </source>
</evidence>
<feature type="domain" description="Extracellular endo-alpha-(1-&gt;5)-L-arabinanase C-terminal" evidence="7">
    <location>
        <begin position="405"/>
        <end position="514"/>
    </location>
</feature>
<evidence type="ECO:0000313" key="9">
    <source>
        <dbReference type="Proteomes" id="UP001606303"/>
    </source>
</evidence>
<dbReference type="RefSeq" id="WP_394384237.1">
    <property type="nucleotide sequence ID" value="NZ_JBIGIB010000003.1"/>
</dbReference>
<dbReference type="GO" id="GO:0016787">
    <property type="term" value="F:hydrolase activity"/>
    <property type="evidence" value="ECO:0007669"/>
    <property type="project" value="UniProtKB-KW"/>
</dbReference>
<dbReference type="Gene3D" id="2.115.10.20">
    <property type="entry name" value="Glycosyl hydrolase domain, family 43"/>
    <property type="match status" value="1"/>
</dbReference>
<protein>
    <submittedName>
        <fullName evidence="8">Glycoside hydrolase family 43 protein</fullName>
    </submittedName>
</protein>
<sequence>MAAPTRREILAGGAALALTACGGGGGGGTSSAPSPAPSPAPTPAPAPAPAPAPTPAPAPAPSQAPVSFANVSVHDPSVIRVDGTAYVFGSHLAAAKTTDLMNWTRVADGVNNVNPLFTNVTTALAETFTWAQVTDLWAPDVARGADGKFYMYYCACKGDSPRSALGLAVADKVDGPYVHKQILLKSGQWGLPSEDGSVYDATKHPNVVDPAVFKDTAGQGWMVYGSYSGGIFILKLDAATGLPLPNQGYGTHLMGGNHARIEGAYVLYSAQTQYYYLFVSFGGLDANGGYNVRVARSRNPDGPYLDGAGTDMATVKGAAGTLFDDASITPHAMKLMGGHQFAVATGESGAALGYVSPGHNSACVDATTGQLFILFHTRFPGTGELHEVRVHEMHLNADGWPVVAPLRYAPLSLATPAQTAEVTAAQAAGSYKLVNHGKDITATIKASVNVTLNADGTVTGGLTGTWTHAGSNRVSLVSGGTTYAGVLSRQWNPNAGAFGVCFSALSSGGVALWAIRTGA</sequence>
<feature type="region of interest" description="Disordered" evidence="6">
    <location>
        <begin position="21"/>
        <end position="63"/>
    </location>
</feature>
<keyword evidence="9" id="KW-1185">Reference proteome</keyword>
<comment type="caution">
    <text evidence="8">The sequence shown here is derived from an EMBL/GenBank/DDBJ whole genome shotgun (WGS) entry which is preliminary data.</text>
</comment>
<dbReference type="Proteomes" id="UP001606303">
    <property type="component" value="Unassembled WGS sequence"/>
</dbReference>
<evidence type="ECO:0000256" key="3">
    <source>
        <dbReference type="ARBA" id="ARBA00022801"/>
    </source>
</evidence>
<name>A0ABW7GYH8_9BURK</name>
<evidence type="ECO:0000259" key="7">
    <source>
        <dbReference type="Pfam" id="PF16369"/>
    </source>
</evidence>
<keyword evidence="3 5" id="KW-0378">Hydrolase</keyword>
<dbReference type="PROSITE" id="PS51318">
    <property type="entry name" value="TAT"/>
    <property type="match status" value="1"/>
</dbReference>
<organism evidence="8 9">
    <name type="scientific">Pelomonas baiyunensis</name>
    <dbReference type="NCBI Taxonomy" id="3299026"/>
    <lineage>
        <taxon>Bacteria</taxon>
        <taxon>Pseudomonadati</taxon>
        <taxon>Pseudomonadota</taxon>
        <taxon>Betaproteobacteria</taxon>
        <taxon>Burkholderiales</taxon>
        <taxon>Sphaerotilaceae</taxon>
        <taxon>Roseateles</taxon>
    </lineage>
</organism>
<dbReference type="PANTHER" id="PTHR43301">
    <property type="entry name" value="ARABINAN ENDO-1,5-ALPHA-L-ARABINOSIDASE"/>
    <property type="match status" value="1"/>
</dbReference>
<evidence type="ECO:0000256" key="6">
    <source>
        <dbReference type="SAM" id="MobiDB-lite"/>
    </source>
</evidence>
<evidence type="ECO:0000256" key="5">
    <source>
        <dbReference type="RuleBase" id="RU361187"/>
    </source>
</evidence>
<dbReference type="InterPro" id="IPR050727">
    <property type="entry name" value="GH43_arabinanases"/>
</dbReference>
<dbReference type="PANTHER" id="PTHR43301:SF3">
    <property type="entry name" value="ARABINAN ENDO-1,5-ALPHA-L-ARABINOSIDASE A-RELATED"/>
    <property type="match status" value="1"/>
</dbReference>
<keyword evidence="4 5" id="KW-0326">Glycosidase</keyword>
<evidence type="ECO:0000256" key="4">
    <source>
        <dbReference type="ARBA" id="ARBA00023295"/>
    </source>
</evidence>
<dbReference type="InterPro" id="IPR006710">
    <property type="entry name" value="Glyco_hydro_43"/>
</dbReference>
<dbReference type="SUPFAM" id="SSF75005">
    <property type="entry name" value="Arabinanase/levansucrase/invertase"/>
    <property type="match status" value="1"/>
</dbReference>
<dbReference type="Gene3D" id="2.40.128.10">
    <property type="match status" value="1"/>
</dbReference>
<dbReference type="PROSITE" id="PS51257">
    <property type="entry name" value="PROKAR_LIPOPROTEIN"/>
    <property type="match status" value="1"/>
</dbReference>
<dbReference type="InterPro" id="IPR032291">
    <property type="entry name" value="Abn2_C"/>
</dbReference>
<reference evidence="8 9" key="1">
    <citation type="submission" date="2024-08" db="EMBL/GenBank/DDBJ databases">
        <authorList>
            <person name="Lu H."/>
        </authorList>
    </citation>
    <scope>NUCLEOTIDE SEQUENCE [LARGE SCALE GENOMIC DNA]</scope>
    <source>
        <strain evidence="8 9">BYS87W</strain>
    </source>
</reference>
<comment type="similarity">
    <text evidence="2 5">Belongs to the glycosyl hydrolase 43 family.</text>
</comment>
<dbReference type="CDD" id="cd18832">
    <property type="entry name" value="GH43_GsAbnA-like"/>
    <property type="match status" value="1"/>
</dbReference>
<evidence type="ECO:0000256" key="1">
    <source>
        <dbReference type="ARBA" id="ARBA00004834"/>
    </source>
</evidence>
<dbReference type="InterPro" id="IPR023296">
    <property type="entry name" value="Glyco_hydro_beta-prop_sf"/>
</dbReference>
<proteinExistence type="inferred from homology"/>
<dbReference type="Pfam" id="PF04616">
    <property type="entry name" value="Glyco_hydro_43"/>
    <property type="match status" value="1"/>
</dbReference>
<dbReference type="InterPro" id="IPR006311">
    <property type="entry name" value="TAT_signal"/>
</dbReference>
<gene>
    <name evidence="8" type="ORF">ACG01O_10505</name>
</gene>
<comment type="pathway">
    <text evidence="1">Glycan metabolism; L-arabinan degradation.</text>
</comment>
<feature type="compositionally biased region" description="Pro residues" evidence="6">
    <location>
        <begin position="34"/>
        <end position="62"/>
    </location>
</feature>